<sequence length="111" mass="11868">FGTTRLDSSLPLFDWISSGSTPSIRGALKQVSLDVAGFGQIGSYLPVVGCIQLGSSFLLQSLSRLDFAASVSSYVHLGSTILIRSLSYPGFLVPTSQATCIDSFPFLRRMS</sequence>
<evidence type="ECO:0000313" key="2">
    <source>
        <dbReference type="Proteomes" id="UP001642464"/>
    </source>
</evidence>
<reference evidence="1 2" key="1">
    <citation type="submission" date="2024-02" db="EMBL/GenBank/DDBJ databases">
        <authorList>
            <person name="Chen Y."/>
            <person name="Shah S."/>
            <person name="Dougan E. K."/>
            <person name="Thang M."/>
            <person name="Chan C."/>
        </authorList>
    </citation>
    <scope>NUCLEOTIDE SEQUENCE [LARGE SCALE GENOMIC DNA]</scope>
</reference>
<dbReference type="Proteomes" id="UP001642464">
    <property type="component" value="Unassembled WGS sequence"/>
</dbReference>
<protein>
    <submittedName>
        <fullName evidence="1">Uncharacterized protein</fullName>
    </submittedName>
</protein>
<feature type="non-terminal residue" evidence="1">
    <location>
        <position position="1"/>
    </location>
</feature>
<keyword evidence="2" id="KW-1185">Reference proteome</keyword>
<accession>A0ABP0NJM8</accession>
<evidence type="ECO:0000313" key="1">
    <source>
        <dbReference type="EMBL" id="CAK9063077.1"/>
    </source>
</evidence>
<gene>
    <name evidence="1" type="ORF">SCF082_LOCUS32728</name>
</gene>
<dbReference type="EMBL" id="CAXAMM010028580">
    <property type="protein sequence ID" value="CAK9063077.1"/>
    <property type="molecule type" value="Genomic_DNA"/>
</dbReference>
<comment type="caution">
    <text evidence="1">The sequence shown here is derived from an EMBL/GenBank/DDBJ whole genome shotgun (WGS) entry which is preliminary data.</text>
</comment>
<proteinExistence type="predicted"/>
<name>A0ABP0NJM8_9DINO</name>
<organism evidence="1 2">
    <name type="scientific">Durusdinium trenchii</name>
    <dbReference type="NCBI Taxonomy" id="1381693"/>
    <lineage>
        <taxon>Eukaryota</taxon>
        <taxon>Sar</taxon>
        <taxon>Alveolata</taxon>
        <taxon>Dinophyceae</taxon>
        <taxon>Suessiales</taxon>
        <taxon>Symbiodiniaceae</taxon>
        <taxon>Durusdinium</taxon>
    </lineage>
</organism>